<keyword evidence="2" id="KW-1185">Reference proteome</keyword>
<protein>
    <submittedName>
        <fullName evidence="1">Uncharacterized protein</fullName>
    </submittedName>
</protein>
<reference evidence="1" key="2">
    <citation type="submission" date="2021-09" db="EMBL/GenBank/DDBJ databases">
        <authorList>
            <person name="Jia N."/>
            <person name="Wang J."/>
            <person name="Shi W."/>
            <person name="Du L."/>
            <person name="Sun Y."/>
            <person name="Zhan W."/>
            <person name="Jiang J."/>
            <person name="Wang Q."/>
            <person name="Zhang B."/>
            <person name="Ji P."/>
            <person name="Sakyi L.B."/>
            <person name="Cui X."/>
            <person name="Yuan T."/>
            <person name="Jiang B."/>
            <person name="Yang W."/>
            <person name="Lam T.T.-Y."/>
            <person name="Chang Q."/>
            <person name="Ding S."/>
            <person name="Wang X."/>
            <person name="Zhu J."/>
            <person name="Ruan X."/>
            <person name="Zhao L."/>
            <person name="Wei J."/>
            <person name="Que T."/>
            <person name="Du C."/>
            <person name="Cheng J."/>
            <person name="Dai P."/>
            <person name="Han X."/>
            <person name="Huang E."/>
            <person name="Gao Y."/>
            <person name="Liu J."/>
            <person name="Shao H."/>
            <person name="Ye R."/>
            <person name="Li L."/>
            <person name="Wei W."/>
            <person name="Wang X."/>
            <person name="Wang C."/>
            <person name="Huo Q."/>
            <person name="Li W."/>
            <person name="Guo W."/>
            <person name="Chen H."/>
            <person name="Chen S."/>
            <person name="Zhou L."/>
            <person name="Zhou L."/>
            <person name="Ni X."/>
            <person name="Tian J."/>
            <person name="Zhou Y."/>
            <person name="Sheng Y."/>
            <person name="Liu T."/>
            <person name="Pan Y."/>
            <person name="Xia L."/>
            <person name="Li J."/>
            <person name="Zhao F."/>
            <person name="Cao W."/>
        </authorList>
    </citation>
    <scope>NUCLEOTIDE SEQUENCE</scope>
    <source>
        <strain evidence="1">Rmic-2018</strain>
        <tissue evidence="1">Larvae</tissue>
    </source>
</reference>
<evidence type="ECO:0000313" key="1">
    <source>
        <dbReference type="EMBL" id="KAH7964100.1"/>
    </source>
</evidence>
<evidence type="ECO:0000313" key="2">
    <source>
        <dbReference type="Proteomes" id="UP000821866"/>
    </source>
</evidence>
<dbReference type="Proteomes" id="UP000821866">
    <property type="component" value="Unassembled WGS sequence"/>
</dbReference>
<organism evidence="1 2">
    <name type="scientific">Rhipicephalus microplus</name>
    <name type="common">Cattle tick</name>
    <name type="synonym">Boophilus microplus</name>
    <dbReference type="NCBI Taxonomy" id="6941"/>
    <lineage>
        <taxon>Eukaryota</taxon>
        <taxon>Metazoa</taxon>
        <taxon>Ecdysozoa</taxon>
        <taxon>Arthropoda</taxon>
        <taxon>Chelicerata</taxon>
        <taxon>Arachnida</taxon>
        <taxon>Acari</taxon>
        <taxon>Parasitiformes</taxon>
        <taxon>Ixodida</taxon>
        <taxon>Ixodoidea</taxon>
        <taxon>Ixodidae</taxon>
        <taxon>Rhipicephalinae</taxon>
        <taxon>Rhipicephalus</taxon>
        <taxon>Boophilus</taxon>
    </lineage>
</organism>
<dbReference type="AlphaFoldDB" id="A0A9J6CZH3"/>
<reference evidence="1" key="1">
    <citation type="journal article" date="2020" name="Cell">
        <title>Large-Scale Comparative Analyses of Tick Genomes Elucidate Their Genetic Diversity and Vector Capacities.</title>
        <authorList>
            <consortium name="Tick Genome and Microbiome Consortium (TIGMIC)"/>
            <person name="Jia N."/>
            <person name="Wang J."/>
            <person name="Shi W."/>
            <person name="Du L."/>
            <person name="Sun Y."/>
            <person name="Zhan W."/>
            <person name="Jiang J.F."/>
            <person name="Wang Q."/>
            <person name="Zhang B."/>
            <person name="Ji P."/>
            <person name="Bell-Sakyi L."/>
            <person name="Cui X.M."/>
            <person name="Yuan T.T."/>
            <person name="Jiang B.G."/>
            <person name="Yang W.F."/>
            <person name="Lam T.T."/>
            <person name="Chang Q.C."/>
            <person name="Ding S.J."/>
            <person name="Wang X.J."/>
            <person name="Zhu J.G."/>
            <person name="Ruan X.D."/>
            <person name="Zhao L."/>
            <person name="Wei J.T."/>
            <person name="Ye R.Z."/>
            <person name="Que T.C."/>
            <person name="Du C.H."/>
            <person name="Zhou Y.H."/>
            <person name="Cheng J.X."/>
            <person name="Dai P.F."/>
            <person name="Guo W.B."/>
            <person name="Han X.H."/>
            <person name="Huang E.J."/>
            <person name="Li L.F."/>
            <person name="Wei W."/>
            <person name="Gao Y.C."/>
            <person name="Liu J.Z."/>
            <person name="Shao H.Z."/>
            <person name="Wang X."/>
            <person name="Wang C.C."/>
            <person name="Yang T.C."/>
            <person name="Huo Q.B."/>
            <person name="Li W."/>
            <person name="Chen H.Y."/>
            <person name="Chen S.E."/>
            <person name="Zhou L.G."/>
            <person name="Ni X.B."/>
            <person name="Tian J.H."/>
            <person name="Sheng Y."/>
            <person name="Liu T."/>
            <person name="Pan Y.S."/>
            <person name="Xia L.Y."/>
            <person name="Li J."/>
            <person name="Zhao F."/>
            <person name="Cao W.C."/>
        </authorList>
    </citation>
    <scope>NUCLEOTIDE SEQUENCE</scope>
    <source>
        <strain evidence="1">Rmic-2018</strain>
    </source>
</reference>
<dbReference type="EMBL" id="JABSTU010004248">
    <property type="protein sequence ID" value="KAH7964100.1"/>
    <property type="molecule type" value="Genomic_DNA"/>
</dbReference>
<sequence>MWRGSMHGSLIWKDCNLLGSFEGTKLPNGWLQGHSISIRQDTGINNNDPVIVTVETGIAVDSSFSAAFGRKKKKIMRYLAVLVAFANLKYATLQADTVRVKLLVTRLVIYSVGVAAVPRRVQFGQLIMDQPTGEHHVAAGTSQRVDDLAHVLLLKASSCRLKGALQRWLLEGACKWR</sequence>
<proteinExistence type="predicted"/>
<gene>
    <name evidence="1" type="ORF">HPB51_027661</name>
</gene>
<accession>A0A9J6CZH3</accession>
<comment type="caution">
    <text evidence="1">The sequence shown here is derived from an EMBL/GenBank/DDBJ whole genome shotgun (WGS) entry which is preliminary data.</text>
</comment>
<name>A0A9J6CZH3_RHIMP</name>